<feature type="region of interest" description="Disordered" evidence="1">
    <location>
        <begin position="69"/>
        <end position="99"/>
    </location>
</feature>
<evidence type="ECO:0000256" key="1">
    <source>
        <dbReference type="SAM" id="MobiDB-lite"/>
    </source>
</evidence>
<dbReference type="AlphaFoldDB" id="A0AA96JDR7"/>
<feature type="transmembrane region" description="Helical" evidence="2">
    <location>
        <begin position="32"/>
        <end position="54"/>
    </location>
</feature>
<gene>
    <name evidence="4" type="ORF">RN606_02070</name>
</gene>
<dbReference type="EMBL" id="CP134879">
    <property type="protein sequence ID" value="WNM24959.1"/>
    <property type="molecule type" value="Genomic_DNA"/>
</dbReference>
<keyword evidence="5" id="KW-1185">Reference proteome</keyword>
<feature type="domain" description="LytR/CpsA/Psr regulator C-terminal" evidence="3">
    <location>
        <begin position="111"/>
        <end position="196"/>
    </location>
</feature>
<evidence type="ECO:0000313" key="5">
    <source>
        <dbReference type="Proteomes" id="UP001304125"/>
    </source>
</evidence>
<keyword evidence="2" id="KW-1133">Transmembrane helix</keyword>
<dbReference type="Proteomes" id="UP001304125">
    <property type="component" value="Chromosome"/>
</dbReference>
<dbReference type="InterPro" id="IPR027381">
    <property type="entry name" value="LytR/CpsA/Psr_C"/>
</dbReference>
<evidence type="ECO:0000259" key="3">
    <source>
        <dbReference type="Pfam" id="PF13399"/>
    </source>
</evidence>
<sequence>MAEYEKDEFDELARQAGPVGVHRAPRAWWTRVLTPLVVFLVAGLAAYGLVVWNWNTDISSPEATTSVTASATAETSSSATATPSATASASPAASPSVTATPEPVIQYDAGVVVRNGAGIAGIAAAQQTLLEGDGFTNVSANNIKASLIPDGVNVVMYSDEALADTAARVAEVLGITSVQLGTTPGGGAIEVLLATDPAA</sequence>
<protein>
    <submittedName>
        <fullName evidence="4">LytR C-terminal domain-containing protein</fullName>
    </submittedName>
</protein>
<dbReference type="RefSeq" id="WP_313499508.1">
    <property type="nucleotide sequence ID" value="NZ_CP134879.1"/>
</dbReference>
<keyword evidence="2" id="KW-0812">Transmembrane</keyword>
<accession>A0AA96JDR7</accession>
<organism evidence="4 5">
    <name type="scientific">Demequina capsici</name>
    <dbReference type="NCBI Taxonomy" id="3075620"/>
    <lineage>
        <taxon>Bacteria</taxon>
        <taxon>Bacillati</taxon>
        <taxon>Actinomycetota</taxon>
        <taxon>Actinomycetes</taxon>
        <taxon>Micrococcales</taxon>
        <taxon>Demequinaceae</taxon>
        <taxon>Demequina</taxon>
    </lineage>
</organism>
<evidence type="ECO:0000313" key="4">
    <source>
        <dbReference type="EMBL" id="WNM24959.1"/>
    </source>
</evidence>
<dbReference type="Pfam" id="PF13399">
    <property type="entry name" value="LytR_C"/>
    <property type="match status" value="1"/>
</dbReference>
<proteinExistence type="predicted"/>
<name>A0AA96JDR7_9MICO</name>
<reference evidence="4 5" key="1">
    <citation type="submission" date="2023-09" db="EMBL/GenBank/DDBJ databases">
        <title>Demequina sp. a novel bacteria isolated from Capsicum annuum.</title>
        <authorList>
            <person name="Humaira Z."/>
            <person name="Lee J."/>
            <person name="Cho D."/>
        </authorList>
    </citation>
    <scope>NUCLEOTIDE SEQUENCE [LARGE SCALE GENOMIC DNA]</scope>
    <source>
        <strain evidence="4 5">OYTSA14</strain>
    </source>
</reference>
<evidence type="ECO:0000256" key="2">
    <source>
        <dbReference type="SAM" id="Phobius"/>
    </source>
</evidence>
<keyword evidence="2" id="KW-0472">Membrane</keyword>
<dbReference type="Gene3D" id="3.30.70.2390">
    <property type="match status" value="1"/>
</dbReference>